<comment type="similarity">
    <text evidence="9">Belongs to the acetylglutamate kinase family. LysZ subfamily.</text>
</comment>
<dbReference type="Gene3D" id="3.40.1160.10">
    <property type="entry name" value="Acetylglutamate kinase-like"/>
    <property type="match status" value="1"/>
</dbReference>
<evidence type="ECO:0000256" key="9">
    <source>
        <dbReference type="HAMAP-Rule" id="MF_02082"/>
    </source>
</evidence>
<comment type="catalytic activity">
    <reaction evidence="9">
        <text>[amino-group carrier protein]-C-terminal-N-(1,4-dicarboxybutan-1-yl)-L-glutamine + ATP = [amino-group carrier protein]-C-terminal-N-(1-carboxy-5-phosphooxy-5-oxopentan-1-yl)-L-glutamine + ADP</text>
        <dbReference type="Rhea" id="RHEA:41944"/>
        <dbReference type="Rhea" id="RHEA-COMP:9694"/>
        <dbReference type="Rhea" id="RHEA-COMP:9712"/>
        <dbReference type="ChEBI" id="CHEBI:30616"/>
        <dbReference type="ChEBI" id="CHEBI:78499"/>
        <dbReference type="ChEBI" id="CHEBI:78503"/>
        <dbReference type="ChEBI" id="CHEBI:456216"/>
        <dbReference type="EC" id="2.7.2.17"/>
    </reaction>
</comment>
<dbReference type="HAMAP" id="MF_02082">
    <property type="entry name" value="LysZ"/>
    <property type="match status" value="1"/>
</dbReference>
<evidence type="ECO:0000256" key="2">
    <source>
        <dbReference type="ARBA" id="ARBA00022571"/>
    </source>
</evidence>
<comment type="function">
    <text evidence="9">Involved in both the arginine and lysine biosynthetic pathways. Phosphorylates the LysW-bound precursors glutamate (for arginine biosynthesis), respectively alpha-aminoadipate (for lysine biosynthesis).</text>
</comment>
<keyword evidence="8 9" id="KW-0457">Lysine biosynthesis</keyword>
<dbReference type="InterPro" id="IPR001048">
    <property type="entry name" value="Asp/Glu/Uridylate_kinase"/>
</dbReference>
<feature type="binding site" evidence="9">
    <location>
        <begin position="40"/>
        <end position="41"/>
    </location>
    <ligand>
        <name>substrate</name>
    </ligand>
</feature>
<evidence type="ECO:0000259" key="10">
    <source>
        <dbReference type="Pfam" id="PF00696"/>
    </source>
</evidence>
<dbReference type="InterPro" id="IPR036393">
    <property type="entry name" value="AceGlu_kinase-like_sf"/>
</dbReference>
<dbReference type="SUPFAM" id="SSF53633">
    <property type="entry name" value="Carbamate kinase-like"/>
    <property type="match status" value="1"/>
</dbReference>
<keyword evidence="6 9" id="KW-0418">Kinase</keyword>
<dbReference type="Proteomes" id="UP000825123">
    <property type="component" value="Chromosome"/>
</dbReference>
<evidence type="ECO:0000256" key="1">
    <source>
        <dbReference type="ARBA" id="ARBA00022490"/>
    </source>
</evidence>
<evidence type="ECO:0000256" key="3">
    <source>
        <dbReference type="ARBA" id="ARBA00022605"/>
    </source>
</evidence>
<dbReference type="NCBIfam" id="TIGR00761">
    <property type="entry name" value="argB"/>
    <property type="match status" value="1"/>
</dbReference>
<keyword evidence="1 9" id="KW-0963">Cytoplasm</keyword>
<dbReference type="UniPathway" id="UPA00033">
    <property type="reaction ID" value="UER00036"/>
</dbReference>
<feature type="site" description="Transition state stabilizer" evidence="9">
    <location>
        <position position="5"/>
    </location>
</feature>
<dbReference type="GO" id="GO:0003991">
    <property type="term" value="F:acetylglutamate kinase activity"/>
    <property type="evidence" value="ECO:0007669"/>
    <property type="project" value="TreeGrafter"/>
</dbReference>
<comment type="pathway">
    <text evidence="9">Amino-acid biosynthesis; L-lysine biosynthesis via AAA pathway; L-lysine from L-alpha-aminoadipate (Thermus route): step 2/5.</text>
</comment>
<accession>A0A8D5U728</accession>
<dbReference type="AlphaFoldDB" id="A0A8D5U728"/>
<dbReference type="KEGG" id="csty:KN1_18160"/>
<dbReference type="Pfam" id="PF00696">
    <property type="entry name" value="AA_kinase"/>
    <property type="match status" value="1"/>
</dbReference>
<keyword evidence="3 9" id="KW-0028">Amino-acid biosynthesis</keyword>
<keyword evidence="12" id="KW-1185">Reference proteome</keyword>
<dbReference type="GeneID" id="66163541"/>
<dbReference type="CDD" id="cd04251">
    <property type="entry name" value="AAK_NAGK-UC"/>
    <property type="match status" value="1"/>
</dbReference>
<dbReference type="PANTHER" id="PTHR23342">
    <property type="entry name" value="N-ACETYLGLUTAMATE SYNTHASE"/>
    <property type="match status" value="1"/>
</dbReference>
<organism evidence="11 12">
    <name type="scientific">Stygiolobus caldivivus</name>
    <dbReference type="NCBI Taxonomy" id="2824673"/>
    <lineage>
        <taxon>Archaea</taxon>
        <taxon>Thermoproteota</taxon>
        <taxon>Thermoprotei</taxon>
        <taxon>Sulfolobales</taxon>
        <taxon>Sulfolobaceae</taxon>
        <taxon>Stygiolobus</taxon>
    </lineage>
</organism>
<evidence type="ECO:0000256" key="8">
    <source>
        <dbReference type="ARBA" id="ARBA00023154"/>
    </source>
</evidence>
<keyword evidence="2 9" id="KW-0055">Arginine biosynthesis</keyword>
<reference evidence="11 12" key="1">
    <citation type="submission" date="2021-04" db="EMBL/GenBank/DDBJ databases">
        <title>Complete genome sequence of Stygiolobus sp. KN-1.</title>
        <authorList>
            <person name="Nakamura K."/>
            <person name="Sakai H."/>
            <person name="Kurosawa N."/>
        </authorList>
    </citation>
    <scope>NUCLEOTIDE SEQUENCE [LARGE SCALE GENOMIC DNA]</scope>
    <source>
        <strain evidence="11 12">KN-1</strain>
    </source>
</reference>
<sequence length="266" mass="28842">MIVVKAGGRVIKNNFEGLINSIVNFITSNQDSKLIFVHGGGDQVTELSKKLGIEPKFVTSPEGIRSRYTTKEELEVFIMAMSFISRQALSKISSYTPAIAITGADGKTVIAERKKKIIIIDDRGRKRIIEGGYTGKIKEVNTTVLSSILSIFNVIIFSPLAYDPQENSLLNVDGDQMAFSIASSLKAESLIILTDVDGVIIDNNVVHHLTVSEAKELVAKVGPGMNRKLLMSTEAVERGVKRVIISNGLVKNAINNALNGNGTVIE</sequence>
<proteinExistence type="inferred from homology"/>
<dbReference type="RefSeq" id="WP_221287191.1">
    <property type="nucleotide sequence ID" value="NZ_AP024597.1"/>
</dbReference>
<dbReference type="PANTHER" id="PTHR23342:SF0">
    <property type="entry name" value="N-ACETYLGLUTAMATE SYNTHASE, MITOCHONDRIAL"/>
    <property type="match status" value="1"/>
</dbReference>
<dbReference type="EC" id="2.7.2.19" evidence="9"/>
<dbReference type="InterPro" id="IPR037529">
    <property type="entry name" value="LysZ"/>
</dbReference>
<dbReference type="GO" id="GO:0042450">
    <property type="term" value="P:L-arginine biosynthetic process via ornithine"/>
    <property type="evidence" value="ECO:0007669"/>
    <property type="project" value="UniProtKB-UniRule"/>
</dbReference>
<keyword evidence="7 9" id="KW-0067">ATP-binding</keyword>
<dbReference type="InterPro" id="IPR004662">
    <property type="entry name" value="AcgluKinase_fam"/>
</dbReference>
<dbReference type="GO" id="GO:0005737">
    <property type="term" value="C:cytoplasm"/>
    <property type="evidence" value="ECO:0007669"/>
    <property type="project" value="UniProtKB-SubCell"/>
</dbReference>
<dbReference type="NCBIfam" id="NF010662">
    <property type="entry name" value="PRK14058.1-4"/>
    <property type="match status" value="1"/>
</dbReference>
<dbReference type="UniPathway" id="UPA00068"/>
<dbReference type="EMBL" id="AP024597">
    <property type="protein sequence ID" value="BCU70519.1"/>
    <property type="molecule type" value="Genomic_DNA"/>
</dbReference>
<comment type="subcellular location">
    <subcellularLocation>
        <location evidence="9">Cytoplasm</location>
    </subcellularLocation>
</comment>
<dbReference type="EC" id="2.7.2.17" evidence="9"/>
<comment type="catalytic activity">
    <reaction evidence="9">
        <text>[amino-group carrier protein]-C-terminal-gamma-(L-glutamyl)-L-glutamate + ATP = [amino-group carrier protein]-C-terminal-gamma-(5-phospho-L-glutamyl)-L-glutamate + ADP</text>
        <dbReference type="Rhea" id="RHEA:52632"/>
        <dbReference type="Rhea" id="RHEA-COMP:13311"/>
        <dbReference type="Rhea" id="RHEA-COMP:13313"/>
        <dbReference type="ChEBI" id="CHEBI:30616"/>
        <dbReference type="ChEBI" id="CHEBI:136714"/>
        <dbReference type="ChEBI" id="CHEBI:136717"/>
        <dbReference type="ChEBI" id="CHEBI:456216"/>
        <dbReference type="EC" id="2.7.2.19"/>
    </reaction>
</comment>
<evidence type="ECO:0000256" key="5">
    <source>
        <dbReference type="ARBA" id="ARBA00022741"/>
    </source>
</evidence>
<feature type="binding site" evidence="9">
    <location>
        <position position="171"/>
    </location>
    <ligand>
        <name>substrate</name>
    </ligand>
</feature>
<keyword evidence="4 9" id="KW-0808">Transferase</keyword>
<evidence type="ECO:0000256" key="7">
    <source>
        <dbReference type="ARBA" id="ARBA00022840"/>
    </source>
</evidence>
<protein>
    <recommendedName>
        <fullName evidence="9">[LysW]-aminoadipate/[LysW]-glutamate kinase</fullName>
        <ecNumber evidence="9">2.7.2.17</ecNumber>
        <ecNumber evidence="9">2.7.2.19</ecNumber>
    </recommendedName>
</protein>
<dbReference type="PIRSF" id="PIRSF000728">
    <property type="entry name" value="NAGK"/>
    <property type="match status" value="1"/>
</dbReference>
<evidence type="ECO:0000256" key="4">
    <source>
        <dbReference type="ARBA" id="ARBA00022679"/>
    </source>
</evidence>
<evidence type="ECO:0000256" key="6">
    <source>
        <dbReference type="ARBA" id="ARBA00022777"/>
    </source>
</evidence>
<dbReference type="GO" id="GO:0005524">
    <property type="term" value="F:ATP binding"/>
    <property type="evidence" value="ECO:0007669"/>
    <property type="project" value="UniProtKB-KW"/>
</dbReference>
<keyword evidence="5 9" id="KW-0547">Nucleotide-binding</keyword>
<name>A0A8D5U728_9CREN</name>
<dbReference type="GO" id="GO:0019878">
    <property type="term" value="P:lysine biosynthetic process via aminoadipic acid"/>
    <property type="evidence" value="ECO:0007669"/>
    <property type="project" value="UniProtKB-UniRule"/>
</dbReference>
<gene>
    <name evidence="9" type="primary">lysZ</name>
    <name evidence="11" type="ORF">KN1_18160</name>
</gene>
<feature type="domain" description="Aspartate/glutamate/uridylate kinase" evidence="10">
    <location>
        <begin position="1"/>
        <end position="246"/>
    </location>
</feature>
<feature type="binding site" evidence="9">
    <location>
        <position position="67"/>
    </location>
    <ligand>
        <name>substrate</name>
    </ligand>
</feature>
<comment type="pathway">
    <text evidence="9">Amino-acid biosynthesis; L-arginine biosynthesis.</text>
</comment>
<evidence type="ECO:0000313" key="11">
    <source>
        <dbReference type="EMBL" id="BCU70519.1"/>
    </source>
</evidence>
<evidence type="ECO:0000313" key="12">
    <source>
        <dbReference type="Proteomes" id="UP000825123"/>
    </source>
</evidence>
<feature type="site" description="Transition state stabilizer" evidence="9">
    <location>
        <position position="228"/>
    </location>
</feature>